<dbReference type="PANTHER" id="PTHR18895:SF74">
    <property type="entry name" value="MTRF1L RELEASE FACTOR GLUTAMINE METHYLTRANSFERASE"/>
    <property type="match status" value="1"/>
</dbReference>
<sequence length="285" mass="32089">MKAQFKHVQEALSWASSYLQDNAREPMAAKFYLQDLLGWSSSDLMMKQFDPLTEEFMERFVAGVHKIAEGTPYQYVSGFAEFYGRPFQVTPDVLIPRPETEELIEQILRRKEEIFGAKSVRIVDIGTGSGCIAITLKCELPEADVTTVDISREAIQVAKQNATNLQADVTFLEGDMTAPIKGKKWDIFVSNPPYIADVEKQQMNDVVLDHEPHLALFAEEDGLYFYKKMIEKLPELLAERALVAFEIGYLQGPAVKGFLEAALPKATVEVVQDLNGRDRMVFATL</sequence>
<dbReference type="InterPro" id="IPR007848">
    <property type="entry name" value="Small_mtfrase_dom"/>
</dbReference>
<dbReference type="InterPro" id="IPR029063">
    <property type="entry name" value="SAM-dependent_MTases_sf"/>
</dbReference>
<accession>A0A264W299</accession>
<dbReference type="InterPro" id="IPR019874">
    <property type="entry name" value="RF_methyltr_PrmC"/>
</dbReference>
<dbReference type="GO" id="GO:0032259">
    <property type="term" value="P:methylation"/>
    <property type="evidence" value="ECO:0007669"/>
    <property type="project" value="UniProtKB-KW"/>
</dbReference>
<dbReference type="GO" id="GO:0102559">
    <property type="term" value="F:peptide chain release factor N(5)-glutamine methyltransferase activity"/>
    <property type="evidence" value="ECO:0007669"/>
    <property type="project" value="UniProtKB-EC"/>
</dbReference>
<evidence type="ECO:0000256" key="4">
    <source>
        <dbReference type="ARBA" id="ARBA00048391"/>
    </source>
</evidence>
<keyword evidence="1 5" id="KW-0489">Methyltransferase</keyword>
<dbReference type="OrthoDB" id="9800643at2"/>
<keyword evidence="9" id="KW-1185">Reference proteome</keyword>
<dbReference type="InterPro" id="IPR050320">
    <property type="entry name" value="N5-glutamine_MTase"/>
</dbReference>
<dbReference type="SUPFAM" id="SSF53335">
    <property type="entry name" value="S-adenosyl-L-methionine-dependent methyltransferases"/>
    <property type="match status" value="1"/>
</dbReference>
<dbReference type="RefSeq" id="WP_094943613.1">
    <property type="nucleotide sequence ID" value="NZ_NOKQ01000220.1"/>
</dbReference>
<feature type="binding site" evidence="5">
    <location>
        <begin position="191"/>
        <end position="194"/>
    </location>
    <ligand>
        <name>substrate</name>
    </ligand>
</feature>
<organism evidence="8 9">
    <name type="scientific">Tetzosporium hominis</name>
    <dbReference type="NCBI Taxonomy" id="2020506"/>
    <lineage>
        <taxon>Bacteria</taxon>
        <taxon>Bacillati</taxon>
        <taxon>Bacillota</taxon>
        <taxon>Bacilli</taxon>
        <taxon>Bacillales</taxon>
        <taxon>Caryophanaceae</taxon>
        <taxon>Tetzosporium</taxon>
    </lineage>
</organism>
<comment type="caution">
    <text evidence="5">Lacks conserved residue(s) required for the propagation of feature annotation.</text>
</comment>
<evidence type="ECO:0000313" key="9">
    <source>
        <dbReference type="Proteomes" id="UP000217065"/>
    </source>
</evidence>
<proteinExistence type="inferred from homology"/>
<reference evidence="8 9" key="1">
    <citation type="submission" date="2017-07" db="EMBL/GenBank/DDBJ databases">
        <title>Tetzosporium hominis gen.nov. sp.nov.</title>
        <authorList>
            <person name="Tetz G."/>
            <person name="Tetz V."/>
        </authorList>
    </citation>
    <scope>NUCLEOTIDE SEQUENCE [LARGE SCALE GENOMIC DNA]</scope>
    <source>
        <strain evidence="8 9">VT-49</strain>
    </source>
</reference>
<dbReference type="CDD" id="cd02440">
    <property type="entry name" value="AdoMet_MTases"/>
    <property type="match status" value="1"/>
</dbReference>
<dbReference type="NCBIfam" id="TIGR00536">
    <property type="entry name" value="hemK_fam"/>
    <property type="match status" value="1"/>
</dbReference>
<evidence type="ECO:0000256" key="1">
    <source>
        <dbReference type="ARBA" id="ARBA00022603"/>
    </source>
</evidence>
<evidence type="ECO:0000256" key="5">
    <source>
        <dbReference type="HAMAP-Rule" id="MF_02126"/>
    </source>
</evidence>
<dbReference type="Proteomes" id="UP000217065">
    <property type="component" value="Unassembled WGS sequence"/>
</dbReference>
<dbReference type="Gene3D" id="3.40.50.150">
    <property type="entry name" value="Vaccinia Virus protein VP39"/>
    <property type="match status" value="1"/>
</dbReference>
<dbReference type="InterPro" id="IPR040758">
    <property type="entry name" value="PrmC_N"/>
</dbReference>
<comment type="similarity">
    <text evidence="5">Belongs to the protein N5-glutamine methyltransferase family. PrmC subfamily.</text>
</comment>
<dbReference type="EC" id="2.1.1.297" evidence="5"/>
<keyword evidence="2 5" id="KW-0808">Transferase</keyword>
<keyword evidence="3 5" id="KW-0949">S-adenosyl-L-methionine</keyword>
<feature type="binding site" evidence="5">
    <location>
        <position position="149"/>
    </location>
    <ligand>
        <name>S-adenosyl-L-methionine</name>
        <dbReference type="ChEBI" id="CHEBI:59789"/>
    </ligand>
</feature>
<evidence type="ECO:0000259" key="6">
    <source>
        <dbReference type="Pfam" id="PF05175"/>
    </source>
</evidence>
<comment type="catalytic activity">
    <reaction evidence="4 5">
        <text>L-glutaminyl-[peptide chain release factor] + S-adenosyl-L-methionine = N(5)-methyl-L-glutaminyl-[peptide chain release factor] + S-adenosyl-L-homocysteine + H(+)</text>
        <dbReference type="Rhea" id="RHEA:42896"/>
        <dbReference type="Rhea" id="RHEA-COMP:10271"/>
        <dbReference type="Rhea" id="RHEA-COMP:10272"/>
        <dbReference type="ChEBI" id="CHEBI:15378"/>
        <dbReference type="ChEBI" id="CHEBI:30011"/>
        <dbReference type="ChEBI" id="CHEBI:57856"/>
        <dbReference type="ChEBI" id="CHEBI:59789"/>
        <dbReference type="ChEBI" id="CHEBI:61891"/>
        <dbReference type="EC" id="2.1.1.297"/>
    </reaction>
</comment>
<feature type="domain" description="Methyltransferase small" evidence="6">
    <location>
        <begin position="118"/>
        <end position="200"/>
    </location>
</feature>
<feature type="binding site" evidence="5">
    <location>
        <begin position="126"/>
        <end position="130"/>
    </location>
    <ligand>
        <name>S-adenosyl-L-methionine</name>
        <dbReference type="ChEBI" id="CHEBI:59789"/>
    </ligand>
</feature>
<dbReference type="PANTHER" id="PTHR18895">
    <property type="entry name" value="HEMK METHYLTRANSFERASE"/>
    <property type="match status" value="1"/>
</dbReference>
<evidence type="ECO:0000259" key="7">
    <source>
        <dbReference type="Pfam" id="PF17827"/>
    </source>
</evidence>
<dbReference type="HAMAP" id="MF_02126">
    <property type="entry name" value="RF_methyltr_PrmC"/>
    <property type="match status" value="1"/>
</dbReference>
<dbReference type="Pfam" id="PF17827">
    <property type="entry name" value="PrmC_N"/>
    <property type="match status" value="1"/>
</dbReference>
<dbReference type="InterPro" id="IPR004556">
    <property type="entry name" value="HemK-like"/>
</dbReference>
<feature type="binding site" evidence="5">
    <location>
        <position position="191"/>
    </location>
    <ligand>
        <name>S-adenosyl-L-methionine</name>
        <dbReference type="ChEBI" id="CHEBI:59789"/>
    </ligand>
</feature>
<evidence type="ECO:0000256" key="2">
    <source>
        <dbReference type="ARBA" id="ARBA00022679"/>
    </source>
</evidence>
<feature type="domain" description="Release factor glutamine methyltransferase N-terminal" evidence="7">
    <location>
        <begin position="10"/>
        <end position="78"/>
    </location>
</feature>
<comment type="function">
    <text evidence="5">Methylates the class 1 translation termination release factors RF1/PrfA and RF2/PrfB on the glutamine residue of the universally conserved GGQ motif.</text>
</comment>
<dbReference type="Pfam" id="PF05175">
    <property type="entry name" value="MTS"/>
    <property type="match status" value="1"/>
</dbReference>
<dbReference type="EMBL" id="NOKQ01000220">
    <property type="protein sequence ID" value="OZS77695.1"/>
    <property type="molecule type" value="Genomic_DNA"/>
</dbReference>
<name>A0A264W299_9BACL</name>
<comment type="caution">
    <text evidence="8">The sequence shown here is derived from an EMBL/GenBank/DDBJ whole genome shotgun (WGS) entry which is preliminary data.</text>
</comment>
<evidence type="ECO:0000313" key="8">
    <source>
        <dbReference type="EMBL" id="OZS77695.1"/>
    </source>
</evidence>
<evidence type="ECO:0000256" key="3">
    <source>
        <dbReference type="ARBA" id="ARBA00022691"/>
    </source>
</evidence>
<dbReference type="AlphaFoldDB" id="A0A264W299"/>
<protein>
    <recommendedName>
        <fullName evidence="5">Release factor glutamine methyltransferase</fullName>
        <shortName evidence="5">RF MTase</shortName>
        <ecNumber evidence="5">2.1.1.297</ecNumber>
    </recommendedName>
    <alternativeName>
        <fullName evidence="5">N5-glutamine methyltransferase PrmC</fullName>
    </alternativeName>
    <alternativeName>
        <fullName evidence="5">Protein-(glutamine-N5) MTase PrmC</fullName>
    </alternativeName>
    <alternativeName>
        <fullName evidence="5">Protein-glutamine N-methyltransferase PrmC</fullName>
    </alternativeName>
</protein>
<gene>
    <name evidence="5 8" type="primary">prmC</name>
    <name evidence="8" type="ORF">CF394_10825</name>
</gene>
<dbReference type="NCBIfam" id="TIGR03534">
    <property type="entry name" value="RF_mod_PrmC"/>
    <property type="match status" value="1"/>
</dbReference>
<dbReference type="Gene3D" id="1.10.8.10">
    <property type="entry name" value="DNA helicase RuvA subunit, C-terminal domain"/>
    <property type="match status" value="1"/>
</dbReference>